<accession>A0A6J1MDB3</accession>
<reference evidence="6" key="1">
    <citation type="submission" date="2025-08" db="UniProtKB">
        <authorList>
            <consortium name="RefSeq"/>
        </authorList>
    </citation>
    <scope>IDENTIFICATION</scope>
    <source>
        <strain evidence="6">15085-1641.00</strain>
        <tissue evidence="6">Whole body</tissue>
    </source>
</reference>
<feature type="region of interest" description="Disordered" evidence="3">
    <location>
        <begin position="137"/>
        <end position="163"/>
    </location>
</feature>
<gene>
    <name evidence="6" type="primary">LOC111605219</name>
</gene>
<dbReference type="OrthoDB" id="7989647at2759"/>
<dbReference type="KEGG" id="dhe:111605219"/>
<keyword evidence="5" id="KW-1185">Reference proteome</keyword>
<evidence type="ECO:0000256" key="3">
    <source>
        <dbReference type="SAM" id="MobiDB-lite"/>
    </source>
</evidence>
<dbReference type="GO" id="GO:0062129">
    <property type="term" value="C:chitin-based extracellular matrix"/>
    <property type="evidence" value="ECO:0007669"/>
    <property type="project" value="TreeGrafter"/>
</dbReference>
<dbReference type="OMA" id="LVEVHYT"/>
<evidence type="ECO:0000256" key="2">
    <source>
        <dbReference type="PROSITE-ProRule" id="PRU00497"/>
    </source>
</evidence>
<feature type="chain" id="PRO_5026859568" evidence="4">
    <location>
        <begin position="20"/>
        <end position="216"/>
    </location>
</feature>
<dbReference type="InterPro" id="IPR050468">
    <property type="entry name" value="Cuticle_Struct_Prot"/>
</dbReference>
<evidence type="ECO:0000313" key="5">
    <source>
        <dbReference type="Proteomes" id="UP000504633"/>
    </source>
</evidence>
<dbReference type="PANTHER" id="PTHR10380:SF233">
    <property type="entry name" value="CUTICULAR PROTEIN 47EB-RELATED"/>
    <property type="match status" value="1"/>
</dbReference>
<dbReference type="InterPro" id="IPR000618">
    <property type="entry name" value="Insect_cuticle"/>
</dbReference>
<dbReference type="GeneID" id="111605219"/>
<evidence type="ECO:0000313" key="6">
    <source>
        <dbReference type="RefSeq" id="XP_023179410.2"/>
    </source>
</evidence>
<proteinExistence type="predicted"/>
<sequence>MFKLTICLLLVAVATGANGASVNLVAGNSGKLSSEVTTEKREIIPLLSFEVDKQTDGSFRFSYEGGDQSSRTETGTLTNAGTDDEALEVKGSYRYYDSDGQLVEVHYTAGKNGFVPIGTNIAPEISSLAKAAADLPEYTEEQERADRFNQRRARSKSEDEPVKTVVEAEPVKAVKTAVVSEPVVAASEVVPVEVVPVEKVKAVAVEQSDKVESKTA</sequence>
<dbReference type="Pfam" id="PF00379">
    <property type="entry name" value="Chitin_bind_4"/>
    <property type="match status" value="1"/>
</dbReference>
<dbReference type="PROSITE" id="PS51155">
    <property type="entry name" value="CHIT_BIND_RR_2"/>
    <property type="match status" value="1"/>
</dbReference>
<dbReference type="CTD" id="36189"/>
<keyword evidence="1 2" id="KW-0193">Cuticle</keyword>
<keyword evidence="4" id="KW-0732">Signal</keyword>
<dbReference type="PROSITE" id="PS00233">
    <property type="entry name" value="CHIT_BIND_RR_1"/>
    <property type="match status" value="1"/>
</dbReference>
<feature type="signal peptide" evidence="4">
    <location>
        <begin position="1"/>
        <end position="19"/>
    </location>
</feature>
<dbReference type="AlphaFoldDB" id="A0A6J1MDB3"/>
<evidence type="ECO:0000256" key="1">
    <source>
        <dbReference type="ARBA" id="ARBA00022460"/>
    </source>
</evidence>
<dbReference type="Proteomes" id="UP000504633">
    <property type="component" value="Unplaced"/>
</dbReference>
<dbReference type="PANTHER" id="PTHR10380">
    <property type="entry name" value="CUTICLE PROTEIN"/>
    <property type="match status" value="1"/>
</dbReference>
<name>A0A6J1MDB3_DROHY</name>
<dbReference type="InterPro" id="IPR031311">
    <property type="entry name" value="CHIT_BIND_RR_consensus"/>
</dbReference>
<dbReference type="GO" id="GO:0008010">
    <property type="term" value="F:structural constituent of chitin-based larval cuticle"/>
    <property type="evidence" value="ECO:0007669"/>
    <property type="project" value="TreeGrafter"/>
</dbReference>
<evidence type="ECO:0000256" key="4">
    <source>
        <dbReference type="SAM" id="SignalP"/>
    </source>
</evidence>
<dbReference type="RefSeq" id="XP_023179410.2">
    <property type="nucleotide sequence ID" value="XM_023323642.2"/>
</dbReference>
<organism evidence="5 6">
    <name type="scientific">Drosophila hydei</name>
    <name type="common">Fruit fly</name>
    <dbReference type="NCBI Taxonomy" id="7224"/>
    <lineage>
        <taxon>Eukaryota</taxon>
        <taxon>Metazoa</taxon>
        <taxon>Ecdysozoa</taxon>
        <taxon>Arthropoda</taxon>
        <taxon>Hexapoda</taxon>
        <taxon>Insecta</taxon>
        <taxon>Pterygota</taxon>
        <taxon>Neoptera</taxon>
        <taxon>Endopterygota</taxon>
        <taxon>Diptera</taxon>
        <taxon>Brachycera</taxon>
        <taxon>Muscomorpha</taxon>
        <taxon>Ephydroidea</taxon>
        <taxon>Drosophilidae</taxon>
        <taxon>Drosophila</taxon>
    </lineage>
</organism>
<feature type="compositionally biased region" description="Basic and acidic residues" evidence="3">
    <location>
        <begin position="141"/>
        <end position="162"/>
    </location>
</feature>
<protein>
    <submittedName>
        <fullName evidence="6">Larval cuticle protein LCP-17</fullName>
    </submittedName>
</protein>
<dbReference type="PRINTS" id="PR00947">
    <property type="entry name" value="CUTICLE"/>
</dbReference>